<sequence length="288" mass="30840">MANITAPIPTKTLPLTSTFTPPADCWETRKLAQWSTQWFIAPGANTASCFPQGFPFSETSIIYLPGICPAGWTSACASSATIETSTLDVTYCCPQFMGCVPRTSLDSWKTKFGCVSHYDINSKWQSVMKPGPYLSSIYQRHIMIVTASTTNISSLPVSTPFSAPSSAFSHLASNTASATTTDDSATSMPAQVDNRMSRVAMAGIAIGASVGTAIMTLLAYGIWMIKRKQAAQLSVQKAIEAGDYSQCPWASANSSKDQDGIELHEVLGDSGGVELHVETIRAPPQEME</sequence>
<dbReference type="AlphaFoldDB" id="A0A9W4UD20"/>
<keyword evidence="1" id="KW-1133">Transmembrane helix</keyword>
<organism evidence="2 3">
    <name type="scientific">Periconia digitata</name>
    <dbReference type="NCBI Taxonomy" id="1303443"/>
    <lineage>
        <taxon>Eukaryota</taxon>
        <taxon>Fungi</taxon>
        <taxon>Dikarya</taxon>
        <taxon>Ascomycota</taxon>
        <taxon>Pezizomycotina</taxon>
        <taxon>Dothideomycetes</taxon>
        <taxon>Pleosporomycetidae</taxon>
        <taxon>Pleosporales</taxon>
        <taxon>Massarineae</taxon>
        <taxon>Periconiaceae</taxon>
        <taxon>Periconia</taxon>
    </lineage>
</organism>
<reference evidence="2" key="1">
    <citation type="submission" date="2023-01" db="EMBL/GenBank/DDBJ databases">
        <authorList>
            <person name="Van Ghelder C."/>
            <person name="Rancurel C."/>
        </authorList>
    </citation>
    <scope>NUCLEOTIDE SEQUENCE</scope>
    <source>
        <strain evidence="2">CNCM I-4278</strain>
    </source>
</reference>
<accession>A0A9W4UD20</accession>
<comment type="caution">
    <text evidence="2">The sequence shown here is derived from an EMBL/GenBank/DDBJ whole genome shotgun (WGS) entry which is preliminary data.</text>
</comment>
<proteinExistence type="predicted"/>
<keyword evidence="3" id="KW-1185">Reference proteome</keyword>
<dbReference type="Proteomes" id="UP001152607">
    <property type="component" value="Unassembled WGS sequence"/>
</dbReference>
<keyword evidence="1" id="KW-0472">Membrane</keyword>
<evidence type="ECO:0000313" key="2">
    <source>
        <dbReference type="EMBL" id="CAI6333690.1"/>
    </source>
</evidence>
<protein>
    <submittedName>
        <fullName evidence="2">Uncharacterized protein</fullName>
    </submittedName>
</protein>
<keyword evidence="1" id="KW-0812">Transmembrane</keyword>
<dbReference type="OrthoDB" id="3563651at2759"/>
<evidence type="ECO:0000256" key="1">
    <source>
        <dbReference type="SAM" id="Phobius"/>
    </source>
</evidence>
<dbReference type="EMBL" id="CAOQHR010000004">
    <property type="protein sequence ID" value="CAI6333690.1"/>
    <property type="molecule type" value="Genomic_DNA"/>
</dbReference>
<gene>
    <name evidence="2" type="ORF">PDIGIT_LOCUS6738</name>
</gene>
<name>A0A9W4UD20_9PLEO</name>
<evidence type="ECO:0000313" key="3">
    <source>
        <dbReference type="Proteomes" id="UP001152607"/>
    </source>
</evidence>
<feature type="transmembrane region" description="Helical" evidence="1">
    <location>
        <begin position="199"/>
        <end position="223"/>
    </location>
</feature>